<dbReference type="PANTHER" id="PTHR30298:SF0">
    <property type="entry name" value="PROTEIN YBFL-RELATED"/>
    <property type="match status" value="1"/>
</dbReference>
<dbReference type="Proteomes" id="UP000316095">
    <property type="component" value="Unassembled WGS sequence"/>
</dbReference>
<proteinExistence type="predicted"/>
<dbReference type="RefSeq" id="WP_165441837.1">
    <property type="nucleotide sequence ID" value="NZ_SJPG01000001.1"/>
</dbReference>
<dbReference type="InterPro" id="IPR002559">
    <property type="entry name" value="Transposase_11"/>
</dbReference>
<organism evidence="2 3">
    <name type="scientific">Rubinisphaera italica</name>
    <dbReference type="NCBI Taxonomy" id="2527969"/>
    <lineage>
        <taxon>Bacteria</taxon>
        <taxon>Pseudomonadati</taxon>
        <taxon>Planctomycetota</taxon>
        <taxon>Planctomycetia</taxon>
        <taxon>Planctomycetales</taxon>
        <taxon>Planctomycetaceae</taxon>
        <taxon>Rubinisphaera</taxon>
    </lineage>
</organism>
<dbReference type="NCBIfam" id="NF033564">
    <property type="entry name" value="transpos_ISAs1"/>
    <property type="match status" value="1"/>
</dbReference>
<accession>A0A5C5XLC3</accession>
<reference evidence="2 3" key="1">
    <citation type="submission" date="2019-02" db="EMBL/GenBank/DDBJ databases">
        <title>Deep-cultivation of Planctomycetes and their phenomic and genomic characterization uncovers novel biology.</title>
        <authorList>
            <person name="Wiegand S."/>
            <person name="Jogler M."/>
            <person name="Boedeker C."/>
            <person name="Pinto D."/>
            <person name="Vollmers J."/>
            <person name="Rivas-Marin E."/>
            <person name="Kohn T."/>
            <person name="Peeters S.H."/>
            <person name="Heuer A."/>
            <person name="Rast P."/>
            <person name="Oberbeckmann S."/>
            <person name="Bunk B."/>
            <person name="Jeske O."/>
            <person name="Meyerdierks A."/>
            <person name="Storesund J.E."/>
            <person name="Kallscheuer N."/>
            <person name="Luecker S."/>
            <person name="Lage O.M."/>
            <person name="Pohl T."/>
            <person name="Merkel B.J."/>
            <person name="Hornburger P."/>
            <person name="Mueller R.-W."/>
            <person name="Bruemmer F."/>
            <person name="Labrenz M."/>
            <person name="Spormann A.M."/>
            <person name="Op Den Camp H."/>
            <person name="Overmann J."/>
            <person name="Amann R."/>
            <person name="Jetten M.S.M."/>
            <person name="Mascher T."/>
            <person name="Medema M.H."/>
            <person name="Devos D.P."/>
            <person name="Kaster A.-K."/>
            <person name="Ovreas L."/>
            <person name="Rohde M."/>
            <person name="Galperin M.Y."/>
            <person name="Jogler C."/>
        </authorList>
    </citation>
    <scope>NUCLEOTIDE SEQUENCE [LARGE SCALE GENOMIC DNA]</scope>
    <source>
        <strain evidence="2 3">Pan54</strain>
    </source>
</reference>
<dbReference type="Pfam" id="PF01609">
    <property type="entry name" value="DDE_Tnp_1"/>
    <property type="match status" value="1"/>
</dbReference>
<dbReference type="PANTHER" id="PTHR30298">
    <property type="entry name" value="H REPEAT-ASSOCIATED PREDICTED TRANSPOSASE"/>
    <property type="match status" value="1"/>
</dbReference>
<dbReference type="GO" id="GO:0003677">
    <property type="term" value="F:DNA binding"/>
    <property type="evidence" value="ECO:0007669"/>
    <property type="project" value="InterPro"/>
</dbReference>
<dbReference type="GO" id="GO:0004803">
    <property type="term" value="F:transposase activity"/>
    <property type="evidence" value="ECO:0007669"/>
    <property type="project" value="InterPro"/>
</dbReference>
<keyword evidence="3" id="KW-1185">Reference proteome</keyword>
<sequence length="313" mass="35421">MLLPDGIFSHDTFSRVFSRLDPVAFSECLIKWVDSLQSDLAGQGVHLDGKVLRRSFDKVAGKGALNVVTAWAGDLHLCLGQLPVEEGTNEKTAMPKLIELLELSGAVVTVDAAHANKSVARQLRGKNADYVMTVKGNQPKLYELINQKFEELSENDFQHPKVRRHTTRESNGGRDEYRRYIVFPAPAEVKQLGWVDVKSIGMVYRERTVNGKTSQELIYFISSLPPKVRALAKHVRDHWKIENQMHWSLDVTFAEDTSRIRKGEGAANAAIFRRLALTILKRYTDEKMSIRSKRLTASWNSENLLRYLTGNQA</sequence>
<dbReference type="AlphaFoldDB" id="A0A5C5XLC3"/>
<protein>
    <submittedName>
        <fullName evidence="2">Transposase DDE domain protein</fullName>
    </submittedName>
</protein>
<feature type="domain" description="Transposase IS4-like" evidence="1">
    <location>
        <begin position="53"/>
        <end position="278"/>
    </location>
</feature>
<evidence type="ECO:0000313" key="2">
    <source>
        <dbReference type="EMBL" id="TWT62945.1"/>
    </source>
</evidence>
<dbReference type="InterPro" id="IPR047647">
    <property type="entry name" value="ISAs1_transpos"/>
</dbReference>
<evidence type="ECO:0000259" key="1">
    <source>
        <dbReference type="Pfam" id="PF01609"/>
    </source>
</evidence>
<name>A0A5C5XLC3_9PLAN</name>
<gene>
    <name evidence="2" type="ORF">Pan54_36960</name>
</gene>
<dbReference type="EMBL" id="SJPG01000001">
    <property type="protein sequence ID" value="TWT62945.1"/>
    <property type="molecule type" value="Genomic_DNA"/>
</dbReference>
<evidence type="ECO:0000313" key="3">
    <source>
        <dbReference type="Proteomes" id="UP000316095"/>
    </source>
</evidence>
<comment type="caution">
    <text evidence="2">The sequence shown here is derived from an EMBL/GenBank/DDBJ whole genome shotgun (WGS) entry which is preliminary data.</text>
</comment>
<dbReference type="GO" id="GO:0006313">
    <property type="term" value="P:DNA transposition"/>
    <property type="evidence" value="ECO:0007669"/>
    <property type="project" value="InterPro"/>
</dbReference>
<dbReference type="InterPro" id="IPR051698">
    <property type="entry name" value="Transposase_11-like"/>
</dbReference>